<proteinExistence type="predicted"/>
<keyword evidence="2" id="KW-1185">Reference proteome</keyword>
<evidence type="ECO:0000313" key="2">
    <source>
        <dbReference type="Proteomes" id="UP000053398"/>
    </source>
</evidence>
<dbReference type="AlphaFoldDB" id="A0A117QIQ8"/>
<sequence length="330" mass="35818">MATVEDVRRLAVALPRTEEHLIRDRVKFRVGRIVYLALSRDETTLGFAFPKEERAALVASEPEKFSLPRTSDLRYNWAQAALAALSLPELTELVTDAWRMCVPAKVARAHLGPDPAPPPPPAPTLAELRLSAQVFAAYPGVDRSWLELRGPAAPALDLGDPAGRTALHRWLNTWGCRLPYPREGEPYPLGEGLAAWTESHPLPDTPLPDLTDPEIDTVATAYGELARLPVRCGPRPRSLGPTAAAKALYALRPHTVMPWDAAIATELYGARDGAAFARHLRTGRAWARAALAESGLSADALVADLGRPAVTLAKVLDEHLYVTITRRAAG</sequence>
<evidence type="ECO:0008006" key="3">
    <source>
        <dbReference type="Google" id="ProtNLM"/>
    </source>
</evidence>
<evidence type="ECO:0000313" key="1">
    <source>
        <dbReference type="EMBL" id="KUN30609.1"/>
    </source>
</evidence>
<name>A0A117QIQ8_STRCK</name>
<protein>
    <recommendedName>
        <fullName evidence="3">MmcQ/YjbR family DNA-binding protein</fullName>
    </recommendedName>
</protein>
<dbReference type="Proteomes" id="UP000053398">
    <property type="component" value="Unassembled WGS sequence"/>
</dbReference>
<dbReference type="RefSeq" id="WP_059262801.1">
    <property type="nucleotide sequence ID" value="NZ_KQ948354.1"/>
</dbReference>
<dbReference type="EMBL" id="LMWP01000009">
    <property type="protein sequence ID" value="KUN30609.1"/>
    <property type="molecule type" value="Genomic_DNA"/>
</dbReference>
<accession>A0A117QIQ8</accession>
<dbReference type="Pfam" id="PF04237">
    <property type="entry name" value="YjbR"/>
    <property type="match status" value="1"/>
</dbReference>
<reference evidence="1 2" key="1">
    <citation type="submission" date="2015-10" db="EMBL/GenBank/DDBJ databases">
        <title>Draft genome sequence of Streptomyces corchorusii DSM 40340, type strain for the species Streptomyces corchorusii.</title>
        <authorList>
            <person name="Ruckert C."/>
            <person name="Winkler A."/>
            <person name="Kalinowski J."/>
            <person name="Kampfer P."/>
            <person name="Glaeser S."/>
        </authorList>
    </citation>
    <scope>NUCLEOTIDE SEQUENCE [LARGE SCALE GENOMIC DNA]</scope>
    <source>
        <strain evidence="1 2">DSM 40340</strain>
    </source>
</reference>
<dbReference type="InterPro" id="IPR058532">
    <property type="entry name" value="YjbR/MT2646/Rv2570-like"/>
</dbReference>
<gene>
    <name evidence="1" type="ORF">AQJ11_10290</name>
</gene>
<comment type="caution">
    <text evidence="1">The sequence shown here is derived from an EMBL/GenBank/DDBJ whole genome shotgun (WGS) entry which is preliminary data.</text>
</comment>
<organism evidence="1 2">
    <name type="scientific">Streptomyces corchorusii</name>
    <name type="common">Streptomyces chibaensis</name>
    <dbReference type="NCBI Taxonomy" id="1903"/>
    <lineage>
        <taxon>Bacteria</taxon>
        <taxon>Bacillati</taxon>
        <taxon>Actinomycetota</taxon>
        <taxon>Actinomycetes</taxon>
        <taxon>Kitasatosporales</taxon>
        <taxon>Streptomycetaceae</taxon>
        <taxon>Streptomyces</taxon>
    </lineage>
</organism>